<keyword evidence="4" id="KW-1185">Reference proteome</keyword>
<dbReference type="Proteomes" id="UP000653454">
    <property type="component" value="Unassembled WGS sequence"/>
</dbReference>
<evidence type="ECO:0000313" key="3">
    <source>
        <dbReference type="EMBL" id="CAG9101380.1"/>
    </source>
</evidence>
<evidence type="ECO:0000313" key="4">
    <source>
        <dbReference type="Proteomes" id="UP000653454"/>
    </source>
</evidence>
<comment type="caution">
    <text evidence="3">The sequence shown here is derived from an EMBL/GenBank/DDBJ whole genome shotgun (WGS) entry which is preliminary data.</text>
</comment>
<dbReference type="AlphaFoldDB" id="A0A8S4DGE0"/>
<dbReference type="Gene3D" id="3.80.10.10">
    <property type="entry name" value="Ribonuclease Inhibitor"/>
    <property type="match status" value="3"/>
</dbReference>
<proteinExistence type="predicted"/>
<dbReference type="InterPro" id="IPR003591">
    <property type="entry name" value="Leu-rich_rpt_typical-subtyp"/>
</dbReference>
<keyword evidence="1" id="KW-0433">Leucine-rich repeat</keyword>
<organism evidence="3 4">
    <name type="scientific">Plutella xylostella</name>
    <name type="common">Diamondback moth</name>
    <name type="synonym">Plutella maculipennis</name>
    <dbReference type="NCBI Taxonomy" id="51655"/>
    <lineage>
        <taxon>Eukaryota</taxon>
        <taxon>Metazoa</taxon>
        <taxon>Ecdysozoa</taxon>
        <taxon>Arthropoda</taxon>
        <taxon>Hexapoda</taxon>
        <taxon>Insecta</taxon>
        <taxon>Pterygota</taxon>
        <taxon>Neoptera</taxon>
        <taxon>Endopterygota</taxon>
        <taxon>Lepidoptera</taxon>
        <taxon>Glossata</taxon>
        <taxon>Ditrysia</taxon>
        <taxon>Yponomeutoidea</taxon>
        <taxon>Plutellidae</taxon>
        <taxon>Plutella</taxon>
    </lineage>
</organism>
<gene>
    <name evidence="3" type="ORF">PLXY2_LOCUS2532</name>
</gene>
<name>A0A8S4DGE0_PLUXY</name>
<keyword evidence="2" id="KW-0677">Repeat</keyword>
<dbReference type="FunFam" id="3.80.10.10:FF:001360">
    <property type="entry name" value="Uncharacterized protein"/>
    <property type="match status" value="1"/>
</dbReference>
<dbReference type="EMBL" id="CAJHNJ030000006">
    <property type="protein sequence ID" value="CAG9101380.1"/>
    <property type="molecule type" value="Genomic_DNA"/>
</dbReference>
<dbReference type="PANTHER" id="PTHR24366:SF164">
    <property type="entry name" value="CONNECTIN-LIKE PROTEIN"/>
    <property type="match status" value="1"/>
</dbReference>
<dbReference type="SUPFAM" id="SSF52058">
    <property type="entry name" value="L domain-like"/>
    <property type="match status" value="1"/>
</dbReference>
<dbReference type="PROSITE" id="PS51450">
    <property type="entry name" value="LRR"/>
    <property type="match status" value="1"/>
</dbReference>
<accession>A0A8S4DGE0</accession>
<evidence type="ECO:0000256" key="1">
    <source>
        <dbReference type="ARBA" id="ARBA00022614"/>
    </source>
</evidence>
<dbReference type="InterPro" id="IPR001611">
    <property type="entry name" value="Leu-rich_rpt"/>
</dbReference>
<reference evidence="3" key="1">
    <citation type="submission" date="2020-11" db="EMBL/GenBank/DDBJ databases">
        <authorList>
            <person name="Whiteford S."/>
        </authorList>
    </citation>
    <scope>NUCLEOTIDE SEQUENCE</scope>
</reference>
<dbReference type="SMART" id="SM00369">
    <property type="entry name" value="LRR_TYP"/>
    <property type="match status" value="8"/>
</dbReference>
<dbReference type="Pfam" id="PF13855">
    <property type="entry name" value="LRR_8"/>
    <property type="match status" value="2"/>
</dbReference>
<dbReference type="InterPro" id="IPR032675">
    <property type="entry name" value="LRR_dom_sf"/>
</dbReference>
<sequence length="513" mass="58146">MSDLWRFASGRKEPDMETVIQYLLLALALASAQISLSESRLNEKRRDKTERRYHPRDYVEENICDIGDRESKVHCYCDNGEVAAAARADCWVFSGGLTEADPLWDLFHKQPNIQRLTFNVRFNGALNFVPLHVIRRLHNLQKLSITYATLNKIEKRTFSNLTTVKEIKLMKSEISELDFSAFANLPSLVNLTVKENRVSEIQRDVFVDLPSLKYLDLTFNNISLTHDGCFEHLPLLSDLLLESNSISVLTRETFRGLANLTKLNLRANRLSMIGDLTFSELWNLNELLLDNNELKYLSERAFDGLSLLQKLSMTGNRLKSINEGLLEGVRGLELLDLRNNELEHFTYETLKPIHENLKVKTSVLYLSGNKLSCDCRLGWVSVLRNETRSEPLRLALEAVTCVPTTDHRAAPEIADQAPNDNILAEIDDDSDVFQQDANYDDSKPSAQSMVADQLTVVDIPADMLPCPQQLRNGEDSLMLSSKDKSYWRPSSSSRAVVSVVLVMSASVTVHFLH</sequence>
<evidence type="ECO:0000256" key="2">
    <source>
        <dbReference type="ARBA" id="ARBA00022737"/>
    </source>
</evidence>
<protein>
    <submittedName>
        <fullName evidence="3">(diamondback moth) hypothetical protein</fullName>
    </submittedName>
</protein>
<dbReference type="PANTHER" id="PTHR24366">
    <property type="entry name" value="IG(IMMUNOGLOBULIN) AND LRR(LEUCINE RICH REPEAT) DOMAINS"/>
    <property type="match status" value="1"/>
</dbReference>